<dbReference type="EMBL" id="VSRR010003787">
    <property type="protein sequence ID" value="MPC37448.1"/>
    <property type="molecule type" value="Genomic_DNA"/>
</dbReference>
<feature type="compositionally biased region" description="Polar residues" evidence="1">
    <location>
        <begin position="1"/>
        <end position="10"/>
    </location>
</feature>
<evidence type="ECO:0000313" key="3">
    <source>
        <dbReference type="Proteomes" id="UP000324222"/>
    </source>
</evidence>
<name>A0A5B7EWP6_PORTR</name>
<accession>A0A5B7EWP6</accession>
<evidence type="ECO:0000313" key="2">
    <source>
        <dbReference type="EMBL" id="MPC37448.1"/>
    </source>
</evidence>
<organism evidence="2 3">
    <name type="scientific">Portunus trituberculatus</name>
    <name type="common">Swimming crab</name>
    <name type="synonym">Neptunus trituberculatus</name>
    <dbReference type="NCBI Taxonomy" id="210409"/>
    <lineage>
        <taxon>Eukaryota</taxon>
        <taxon>Metazoa</taxon>
        <taxon>Ecdysozoa</taxon>
        <taxon>Arthropoda</taxon>
        <taxon>Crustacea</taxon>
        <taxon>Multicrustacea</taxon>
        <taxon>Malacostraca</taxon>
        <taxon>Eumalacostraca</taxon>
        <taxon>Eucarida</taxon>
        <taxon>Decapoda</taxon>
        <taxon>Pleocyemata</taxon>
        <taxon>Brachyura</taxon>
        <taxon>Eubrachyura</taxon>
        <taxon>Portunoidea</taxon>
        <taxon>Portunidae</taxon>
        <taxon>Portuninae</taxon>
        <taxon>Portunus</taxon>
    </lineage>
</organism>
<proteinExistence type="predicted"/>
<sequence length="69" mass="7489">MSKSEATTDSEAVARCERAGKHAMTSQHAKKRTATCRTDGLLELPLIYGVTRLAVKGRSEKQSGVHQFG</sequence>
<protein>
    <submittedName>
        <fullName evidence="2">Uncharacterized protein</fullName>
    </submittedName>
</protein>
<keyword evidence="3" id="KW-1185">Reference proteome</keyword>
<reference evidence="2 3" key="1">
    <citation type="submission" date="2019-05" db="EMBL/GenBank/DDBJ databases">
        <title>Another draft genome of Portunus trituberculatus and its Hox gene families provides insights of decapod evolution.</title>
        <authorList>
            <person name="Jeong J.-H."/>
            <person name="Song I."/>
            <person name="Kim S."/>
            <person name="Choi T."/>
            <person name="Kim D."/>
            <person name="Ryu S."/>
            <person name="Kim W."/>
        </authorList>
    </citation>
    <scope>NUCLEOTIDE SEQUENCE [LARGE SCALE GENOMIC DNA]</scope>
    <source>
        <tissue evidence="2">Muscle</tissue>
    </source>
</reference>
<dbReference type="AlphaFoldDB" id="A0A5B7EWP6"/>
<comment type="caution">
    <text evidence="2">The sequence shown here is derived from an EMBL/GenBank/DDBJ whole genome shotgun (WGS) entry which is preliminary data.</text>
</comment>
<gene>
    <name evidence="2" type="ORF">E2C01_030928</name>
</gene>
<feature type="region of interest" description="Disordered" evidence="1">
    <location>
        <begin position="1"/>
        <end position="32"/>
    </location>
</feature>
<evidence type="ECO:0000256" key="1">
    <source>
        <dbReference type="SAM" id="MobiDB-lite"/>
    </source>
</evidence>
<dbReference type="Proteomes" id="UP000324222">
    <property type="component" value="Unassembled WGS sequence"/>
</dbReference>